<evidence type="ECO:0000259" key="5">
    <source>
        <dbReference type="Pfam" id="PF01494"/>
    </source>
</evidence>
<dbReference type="GO" id="GO:0044550">
    <property type="term" value="P:secondary metabolite biosynthetic process"/>
    <property type="evidence" value="ECO:0007669"/>
    <property type="project" value="TreeGrafter"/>
</dbReference>
<dbReference type="GO" id="GO:0071949">
    <property type="term" value="F:FAD binding"/>
    <property type="evidence" value="ECO:0007669"/>
    <property type="project" value="InterPro"/>
</dbReference>
<accession>A0A6V8HPM1</accession>
<keyword evidence="2" id="KW-0274">FAD</keyword>
<feature type="domain" description="FAD-binding" evidence="5">
    <location>
        <begin position="18"/>
        <end position="381"/>
    </location>
</feature>
<dbReference type="InterPro" id="IPR051104">
    <property type="entry name" value="FAD_monoxygenase"/>
</dbReference>
<dbReference type="Gene3D" id="3.50.50.60">
    <property type="entry name" value="FAD/NAD(P)-binding domain"/>
    <property type="match status" value="1"/>
</dbReference>
<dbReference type="GO" id="GO:0016491">
    <property type="term" value="F:oxidoreductase activity"/>
    <property type="evidence" value="ECO:0007669"/>
    <property type="project" value="UniProtKB-KW"/>
</dbReference>
<keyword evidence="4" id="KW-1133">Transmembrane helix</keyword>
<reference evidence="7" key="1">
    <citation type="journal article" date="2015" name="Genome Announc.">
        <title>Draft genome sequence of Talaromyces cellulolyticus strain Y-94, a source of lignocellulosic biomass-degrading enzymes.</title>
        <authorList>
            <person name="Fujii T."/>
            <person name="Koike H."/>
            <person name="Sawayama S."/>
            <person name="Yano S."/>
            <person name="Inoue H."/>
        </authorList>
    </citation>
    <scope>NUCLEOTIDE SEQUENCE [LARGE SCALE GENOMIC DNA]</scope>
    <source>
        <strain evidence="7">Y-94</strain>
    </source>
</reference>
<evidence type="ECO:0000313" key="6">
    <source>
        <dbReference type="EMBL" id="GAM41683.1"/>
    </source>
</evidence>
<dbReference type="FunFam" id="3.50.50.60:FF:000153">
    <property type="entry name" value="Salicylate hydroxylase, putative"/>
    <property type="match status" value="1"/>
</dbReference>
<dbReference type="AlphaFoldDB" id="A0A6V8HPM1"/>
<proteinExistence type="predicted"/>
<evidence type="ECO:0000256" key="2">
    <source>
        <dbReference type="ARBA" id="ARBA00022827"/>
    </source>
</evidence>
<dbReference type="InterPro" id="IPR036188">
    <property type="entry name" value="FAD/NAD-bd_sf"/>
</dbReference>
<dbReference type="Pfam" id="PF01494">
    <property type="entry name" value="FAD_binding_3"/>
    <property type="match status" value="1"/>
</dbReference>
<keyword evidence="7" id="KW-1185">Reference proteome</keyword>
<evidence type="ECO:0000313" key="7">
    <source>
        <dbReference type="Proteomes" id="UP000053095"/>
    </source>
</evidence>
<sequence length="445" mass="49550">MDPSPEKSELESPKKQFTVAIVGGGIGGLTLAIGLLRRNVRVHIYEAAAAFGEVGLGLSIGPAAHRAMPLIDPQIREIYDSLITTHADSKGFEAFRQTWFEVIWATGQKAGEKLMTLNALPSGQTTVRRSDFLNALVGLVPDGVARFGKRLVNLQENVEGVTLSFEDGTSVVADVVVGCDGIRSKVKESLFPDEKDLERFKPQYSGMYGYRAILDMETMVEAVGDERARVSTWYVGKGAYAITYPIMRAKKVNVGLYTLNDTWDSDAWVREARREDMERDFGYMGDYVNKIMKYMTDASQWAIFEHPHIPTFVKSKVAILGDAAHASTPHQGAGAGQAIEDAHVLAELLADTRVTSPEHVALAFQAYDAVRRERSQRVVTSSKENMNLLCLCYEGIGDDGDKLRETWQERFRWLWDIDIQEQAEKARGIMLDLMGQHELKSPARI</sequence>
<organism evidence="6 7">
    <name type="scientific">Talaromyces pinophilus</name>
    <name type="common">Penicillium pinophilum</name>
    <dbReference type="NCBI Taxonomy" id="128442"/>
    <lineage>
        <taxon>Eukaryota</taxon>
        <taxon>Fungi</taxon>
        <taxon>Dikarya</taxon>
        <taxon>Ascomycota</taxon>
        <taxon>Pezizomycotina</taxon>
        <taxon>Eurotiomycetes</taxon>
        <taxon>Eurotiomycetidae</taxon>
        <taxon>Eurotiales</taxon>
        <taxon>Trichocomaceae</taxon>
        <taxon>Talaromyces</taxon>
        <taxon>Talaromyces sect. Talaromyces</taxon>
    </lineage>
</organism>
<dbReference type="PRINTS" id="PR00420">
    <property type="entry name" value="RNGMNOXGNASE"/>
</dbReference>
<evidence type="ECO:0000256" key="1">
    <source>
        <dbReference type="ARBA" id="ARBA00022630"/>
    </source>
</evidence>
<dbReference type="EMBL" id="DF933838">
    <property type="protein sequence ID" value="GAM41683.1"/>
    <property type="molecule type" value="Genomic_DNA"/>
</dbReference>
<dbReference type="PANTHER" id="PTHR46720:SF5">
    <property type="entry name" value="HYDROXYLASE, PUTATIVE (AFU_ORTHOLOGUE AFUA_3G01460)-RELATED"/>
    <property type="match status" value="1"/>
</dbReference>
<evidence type="ECO:0000256" key="3">
    <source>
        <dbReference type="ARBA" id="ARBA00023002"/>
    </source>
</evidence>
<dbReference type="PANTHER" id="PTHR46720">
    <property type="entry name" value="HYDROXYLASE, PUTATIVE (AFU_ORTHOLOGUE AFUA_3G01460)-RELATED"/>
    <property type="match status" value="1"/>
</dbReference>
<keyword evidence="4" id="KW-0472">Membrane</keyword>
<dbReference type="Proteomes" id="UP000053095">
    <property type="component" value="Unassembled WGS sequence"/>
</dbReference>
<feature type="transmembrane region" description="Helical" evidence="4">
    <location>
        <begin position="17"/>
        <end position="36"/>
    </location>
</feature>
<dbReference type="SUPFAM" id="SSF51905">
    <property type="entry name" value="FAD/NAD(P)-binding domain"/>
    <property type="match status" value="1"/>
</dbReference>
<protein>
    <recommendedName>
        <fullName evidence="5">FAD-binding domain-containing protein</fullName>
    </recommendedName>
</protein>
<keyword evidence="1" id="KW-0285">Flavoprotein</keyword>
<keyword evidence="4" id="KW-0812">Transmembrane</keyword>
<dbReference type="InterPro" id="IPR002938">
    <property type="entry name" value="FAD-bd"/>
</dbReference>
<name>A0A6V8HPM1_TALPI</name>
<gene>
    <name evidence="6" type="ORF">TCE0_042f14988</name>
</gene>
<comment type="caution">
    <text evidence="6">The sequence shown here is derived from an EMBL/GenBank/DDBJ whole genome shotgun (WGS) entry which is preliminary data.</text>
</comment>
<evidence type="ECO:0000256" key="4">
    <source>
        <dbReference type="SAM" id="Phobius"/>
    </source>
</evidence>
<keyword evidence="3" id="KW-0560">Oxidoreductase</keyword>
<dbReference type="SUPFAM" id="SSF54373">
    <property type="entry name" value="FAD-linked reductases, C-terminal domain"/>
    <property type="match status" value="1"/>
</dbReference>